<protein>
    <recommendedName>
        <fullName evidence="5">Pentatricopeptide repeat-containing protein, chloroplastic</fullName>
    </recommendedName>
</protein>
<gene>
    <name evidence="3" type="ORF">SNAT2548_LOCUS23408</name>
</gene>
<feature type="repeat" description="PPR" evidence="2">
    <location>
        <begin position="222"/>
        <end position="256"/>
    </location>
</feature>
<dbReference type="InterPro" id="IPR016193">
    <property type="entry name" value="Cytidine_deaminase-like"/>
</dbReference>
<dbReference type="EMBL" id="CAJNDS010002321">
    <property type="protein sequence ID" value="CAE7430676.1"/>
    <property type="molecule type" value="Genomic_DNA"/>
</dbReference>
<proteinExistence type="predicted"/>
<dbReference type="InterPro" id="IPR011990">
    <property type="entry name" value="TPR-like_helical_dom_sf"/>
</dbReference>
<dbReference type="Pfam" id="PF01535">
    <property type="entry name" value="PPR"/>
    <property type="match status" value="2"/>
</dbReference>
<accession>A0A812RAC1</accession>
<dbReference type="PROSITE" id="PS51375">
    <property type="entry name" value="PPR"/>
    <property type="match status" value="3"/>
</dbReference>
<feature type="repeat" description="PPR" evidence="2">
    <location>
        <begin position="365"/>
        <end position="399"/>
    </location>
</feature>
<dbReference type="Proteomes" id="UP000604046">
    <property type="component" value="Unassembled WGS sequence"/>
</dbReference>
<evidence type="ECO:0008006" key="5">
    <source>
        <dbReference type="Google" id="ProtNLM"/>
    </source>
</evidence>
<dbReference type="Gene3D" id="1.25.40.10">
    <property type="entry name" value="Tetratricopeptide repeat domain"/>
    <property type="match status" value="3"/>
</dbReference>
<dbReference type="PANTHER" id="PTHR47447">
    <property type="entry name" value="OS03G0856100 PROTEIN"/>
    <property type="match status" value="1"/>
</dbReference>
<evidence type="ECO:0000256" key="1">
    <source>
        <dbReference type="ARBA" id="ARBA00022737"/>
    </source>
</evidence>
<evidence type="ECO:0000313" key="4">
    <source>
        <dbReference type="Proteomes" id="UP000604046"/>
    </source>
</evidence>
<keyword evidence="1" id="KW-0677">Repeat</keyword>
<reference evidence="3" key="1">
    <citation type="submission" date="2021-02" db="EMBL/GenBank/DDBJ databases">
        <authorList>
            <person name="Dougan E. K."/>
            <person name="Rhodes N."/>
            <person name="Thang M."/>
            <person name="Chan C."/>
        </authorList>
    </citation>
    <scope>NUCLEOTIDE SEQUENCE</scope>
</reference>
<sequence>MEASNESNANVSESFRPSECIVKAAAPGWTGCSCLDARGYLQADKTCTVKCEEPGCTVPPVGGSAHVSQRCVDCLPCNTLNVAELHVQGGIRPVPSYEHRMSHVQVNPDLLNEHAAVAMTLEVTLPLSLAVGQAGGDLSGDLHAELHALSRKHNWSTAVHLLEAMLEQAPDLTIGKGTTELKTLLPGAQKIFGTGIASCDRASLWQQAMAFLAVAAANGVLNEILWNATISACSRGRRWTHAQALLDQMPFAKLRPDVISFNSTMRAFAGTGSSTSRWQAGGLLYQQMRHIRLHPSVRSISTLTRLCAQGNAWHAALAFLVDAKNSSLPIDAACYSSVFVACARSRRWQRSLQIFWESAETISPDLAYFNAAISACERGGDWKGALTLLQELQSHSLRPDQTTHNAVISACEKGSRWRTALQFLGSEDIQGVPKAPEAEGSEQPENSVDAKADAVTFTAVLAACARSSMWQDALGTLWRMQENQMHPGPLHLAAVLDACTRPCRGTSQGASAVSARAGTIVPELVSLLHASIGRMLLQRQGIDSTESPQAQAQCQELTKHIVAGMECLSHHALLAERESLAALFDQVVYLPVLERLKLLSSEADAGAAAREATLHDGVLEELYGFGARYTRRALRDLELSTVSPSWRAVAQKSARHALRAMMASRRRTRRKQKRNVWPERASAQSLVVWCAYELTDTDGPIFEDKGKVVPAASVAEVCEFSLLPHLSPVFVEHDRSKHAERQALLAIIRRLHQERRCFKDVRGQVNLYAVHTPCISCLAVFCQFRSLFPRVTLNVQFDDWSVTRRMVDTNPL</sequence>
<feature type="repeat" description="PPR" evidence="2">
    <location>
        <begin position="453"/>
        <end position="487"/>
    </location>
</feature>
<dbReference type="GO" id="GO:0003824">
    <property type="term" value="F:catalytic activity"/>
    <property type="evidence" value="ECO:0007669"/>
    <property type="project" value="InterPro"/>
</dbReference>
<evidence type="ECO:0000256" key="2">
    <source>
        <dbReference type="PROSITE-ProRule" id="PRU00708"/>
    </source>
</evidence>
<name>A0A812RAC1_9DINO</name>
<organism evidence="3 4">
    <name type="scientific">Symbiodinium natans</name>
    <dbReference type="NCBI Taxonomy" id="878477"/>
    <lineage>
        <taxon>Eukaryota</taxon>
        <taxon>Sar</taxon>
        <taxon>Alveolata</taxon>
        <taxon>Dinophyceae</taxon>
        <taxon>Suessiales</taxon>
        <taxon>Symbiodiniaceae</taxon>
        <taxon>Symbiodinium</taxon>
    </lineage>
</organism>
<dbReference type="OrthoDB" id="185373at2759"/>
<dbReference type="PANTHER" id="PTHR47447:SF17">
    <property type="entry name" value="OS12G0638900 PROTEIN"/>
    <property type="match status" value="1"/>
</dbReference>
<evidence type="ECO:0000313" key="3">
    <source>
        <dbReference type="EMBL" id="CAE7430676.1"/>
    </source>
</evidence>
<comment type="caution">
    <text evidence="3">The sequence shown here is derived from an EMBL/GenBank/DDBJ whole genome shotgun (WGS) entry which is preliminary data.</text>
</comment>
<dbReference type="AlphaFoldDB" id="A0A812RAC1"/>
<keyword evidence="4" id="KW-1185">Reference proteome</keyword>
<dbReference type="Pfam" id="PF13812">
    <property type="entry name" value="PPR_3"/>
    <property type="match status" value="1"/>
</dbReference>
<dbReference type="InterPro" id="IPR002885">
    <property type="entry name" value="PPR_rpt"/>
</dbReference>
<dbReference type="SUPFAM" id="SSF53927">
    <property type="entry name" value="Cytidine deaminase-like"/>
    <property type="match status" value="1"/>
</dbReference>